<dbReference type="STRING" id="1678637.AC230_24000"/>
<dbReference type="SUPFAM" id="SSF55961">
    <property type="entry name" value="Bet v1-like"/>
    <property type="match status" value="1"/>
</dbReference>
<dbReference type="OrthoDB" id="5402478at2"/>
<dbReference type="AlphaFoldDB" id="A0A0K9X9D7"/>
<keyword evidence="2" id="KW-1185">Reference proteome</keyword>
<sequence>MAPQRHRYRFHGHWDLDAAPDAVYATLEAVEDYPAWWPQISCARLDRHSGTLGVRSFLPHELRLTARERRRDPRARVLEAALDGDLTGRVRWSVLPHGTGSRARFEQDVELRDPGMRRWAPLARPVFRAAHSWVMRRGRRGLRRRLERPAAGI</sequence>
<dbReference type="InterPro" id="IPR019587">
    <property type="entry name" value="Polyketide_cyclase/dehydratase"/>
</dbReference>
<protein>
    <recommendedName>
        <fullName evidence="3">Polyketide cyclase</fullName>
    </recommendedName>
</protein>
<evidence type="ECO:0000313" key="2">
    <source>
        <dbReference type="Proteomes" id="UP000037288"/>
    </source>
</evidence>
<dbReference type="PATRIC" id="fig|1678637.3.peg.5131"/>
<dbReference type="Pfam" id="PF10604">
    <property type="entry name" value="Polyketide_cyc2"/>
    <property type="match status" value="1"/>
</dbReference>
<dbReference type="Gene3D" id="3.30.530.20">
    <property type="match status" value="1"/>
</dbReference>
<gene>
    <name evidence="1" type="ORF">AC230_24000</name>
</gene>
<reference evidence="2" key="1">
    <citation type="submission" date="2015-07" db="EMBL/GenBank/DDBJ databases">
        <title>Draft genome sequence of Streptomyces sp. CMAA 1322, a bacterium isolated from Caatinga biome, from dry forest semiarid of Brazil.</title>
        <authorList>
            <person name="Santos S.N."/>
            <person name="Gacesa R."/>
            <person name="Taketani R.G."/>
            <person name="Long P.F."/>
            <person name="Melo I.S."/>
        </authorList>
    </citation>
    <scope>NUCLEOTIDE SEQUENCE [LARGE SCALE GENOMIC DNA]</scope>
    <source>
        <strain evidence="2">CMAA 1322</strain>
    </source>
</reference>
<comment type="caution">
    <text evidence="1">The sequence shown here is derived from an EMBL/GenBank/DDBJ whole genome shotgun (WGS) entry which is preliminary data.</text>
</comment>
<evidence type="ECO:0008006" key="3">
    <source>
        <dbReference type="Google" id="ProtNLM"/>
    </source>
</evidence>
<evidence type="ECO:0000313" key="1">
    <source>
        <dbReference type="EMBL" id="KNB49818.1"/>
    </source>
</evidence>
<accession>A0A0K9X9D7</accession>
<organism evidence="1 2">
    <name type="scientific">Streptomyces caatingaensis</name>
    <dbReference type="NCBI Taxonomy" id="1678637"/>
    <lineage>
        <taxon>Bacteria</taxon>
        <taxon>Bacillati</taxon>
        <taxon>Actinomycetota</taxon>
        <taxon>Actinomycetes</taxon>
        <taxon>Kitasatosporales</taxon>
        <taxon>Streptomycetaceae</taxon>
        <taxon>Streptomyces</taxon>
    </lineage>
</organism>
<dbReference type="Proteomes" id="UP000037288">
    <property type="component" value="Unassembled WGS sequence"/>
</dbReference>
<dbReference type="EMBL" id="LFXA01000017">
    <property type="protein sequence ID" value="KNB49818.1"/>
    <property type="molecule type" value="Genomic_DNA"/>
</dbReference>
<dbReference type="InterPro" id="IPR023393">
    <property type="entry name" value="START-like_dom_sf"/>
</dbReference>
<dbReference type="RefSeq" id="WP_049718367.1">
    <property type="nucleotide sequence ID" value="NZ_LFXA01000017.1"/>
</dbReference>
<proteinExistence type="predicted"/>
<name>A0A0K9X9D7_9ACTN</name>